<feature type="active site" evidence="4">
    <location>
        <position position="13"/>
    </location>
</feature>
<dbReference type="InterPro" id="IPR036509">
    <property type="entry name" value="Met_Sox_Rdtase_MsrA_sf"/>
</dbReference>
<feature type="domain" description="Peptide methionine sulphoxide reductase MsrA" evidence="5">
    <location>
        <begin position="7"/>
        <end position="158"/>
    </location>
</feature>
<proteinExistence type="inferred from homology"/>
<reference evidence="6 7" key="1">
    <citation type="submission" date="2018-08" db="EMBL/GenBank/DDBJ databases">
        <title>Meiothermus cateniformans JCM 15151 genome sequencing project.</title>
        <authorList>
            <person name="Da Costa M.S."/>
            <person name="Albuquerque L."/>
            <person name="Raposo P."/>
            <person name="Froufe H.J.C."/>
            <person name="Barroso C.S."/>
            <person name="Egas C."/>
        </authorList>
    </citation>
    <scope>NUCLEOTIDE SEQUENCE [LARGE SCALE GENOMIC DNA]</scope>
    <source>
        <strain evidence="6 7">JCM 15151</strain>
    </source>
</reference>
<dbReference type="Proteomes" id="UP000266089">
    <property type="component" value="Unassembled WGS sequence"/>
</dbReference>
<comment type="caution">
    <text evidence="6">The sequence shown here is derived from an EMBL/GenBank/DDBJ whole genome shotgun (WGS) entry which is preliminary data.</text>
</comment>
<organism evidence="6 7">
    <name type="scientific">Meiothermus taiwanensis</name>
    <dbReference type="NCBI Taxonomy" id="172827"/>
    <lineage>
        <taxon>Bacteria</taxon>
        <taxon>Thermotogati</taxon>
        <taxon>Deinococcota</taxon>
        <taxon>Deinococci</taxon>
        <taxon>Thermales</taxon>
        <taxon>Thermaceae</taxon>
        <taxon>Meiothermus</taxon>
    </lineage>
</organism>
<evidence type="ECO:0000256" key="2">
    <source>
        <dbReference type="ARBA" id="ARBA00047806"/>
    </source>
</evidence>
<name>A0A399E3V1_9DEIN</name>
<dbReference type="Gene3D" id="3.30.1060.10">
    <property type="entry name" value="Peptide methionine sulphoxide reductase MsrA"/>
    <property type="match status" value="1"/>
</dbReference>
<dbReference type="NCBIfam" id="TIGR00401">
    <property type="entry name" value="msrA"/>
    <property type="match status" value="1"/>
</dbReference>
<keyword evidence="1 4" id="KW-0560">Oxidoreductase</keyword>
<dbReference type="PANTHER" id="PTHR43774">
    <property type="entry name" value="PEPTIDE METHIONINE SULFOXIDE REDUCTASE"/>
    <property type="match status" value="1"/>
</dbReference>
<protein>
    <recommendedName>
        <fullName evidence="4">Peptide methionine sulfoxide reductase MsrA</fullName>
        <shortName evidence="4">Protein-methionine-S-oxide reductase</shortName>
        <ecNumber evidence="4">1.8.4.11</ecNumber>
    </recommendedName>
    <alternativeName>
        <fullName evidence="4">Peptide-methionine (S)-S-oxide reductase</fullName>
        <shortName evidence="4">Peptide Met(O) reductase</shortName>
    </alternativeName>
</protein>
<comment type="similarity">
    <text evidence="4">Belongs to the MsrA Met sulfoxide reductase family.</text>
</comment>
<evidence type="ECO:0000313" key="6">
    <source>
        <dbReference type="EMBL" id="RIH76881.1"/>
    </source>
</evidence>
<comment type="function">
    <text evidence="4">Has an important function as a repair enzyme for proteins that have been inactivated by oxidation. Catalyzes the reversible oxidation-reduction of methionine sulfoxide in proteins to methionine.</text>
</comment>
<evidence type="ECO:0000256" key="3">
    <source>
        <dbReference type="ARBA" id="ARBA00048782"/>
    </source>
</evidence>
<dbReference type="HAMAP" id="MF_01401">
    <property type="entry name" value="MsrA"/>
    <property type="match status" value="1"/>
</dbReference>
<dbReference type="EMBL" id="QWKX01000035">
    <property type="protein sequence ID" value="RIH76881.1"/>
    <property type="molecule type" value="Genomic_DNA"/>
</dbReference>
<evidence type="ECO:0000259" key="5">
    <source>
        <dbReference type="Pfam" id="PF01625"/>
    </source>
</evidence>
<comment type="catalytic activity">
    <reaction evidence="2 4">
        <text>L-methionyl-[protein] + [thioredoxin]-disulfide + H2O = L-methionyl-(S)-S-oxide-[protein] + [thioredoxin]-dithiol</text>
        <dbReference type="Rhea" id="RHEA:14217"/>
        <dbReference type="Rhea" id="RHEA-COMP:10698"/>
        <dbReference type="Rhea" id="RHEA-COMP:10700"/>
        <dbReference type="Rhea" id="RHEA-COMP:12313"/>
        <dbReference type="Rhea" id="RHEA-COMP:12315"/>
        <dbReference type="ChEBI" id="CHEBI:15377"/>
        <dbReference type="ChEBI" id="CHEBI:16044"/>
        <dbReference type="ChEBI" id="CHEBI:29950"/>
        <dbReference type="ChEBI" id="CHEBI:44120"/>
        <dbReference type="ChEBI" id="CHEBI:50058"/>
        <dbReference type="EC" id="1.8.4.11"/>
    </reaction>
</comment>
<evidence type="ECO:0000256" key="1">
    <source>
        <dbReference type="ARBA" id="ARBA00023002"/>
    </source>
</evidence>
<evidence type="ECO:0000256" key="4">
    <source>
        <dbReference type="HAMAP-Rule" id="MF_01401"/>
    </source>
</evidence>
<dbReference type="InterPro" id="IPR002569">
    <property type="entry name" value="Met_Sox_Rdtase_MsrA_dom"/>
</dbReference>
<dbReference type="EC" id="1.8.4.11" evidence="4"/>
<dbReference type="SUPFAM" id="SSF55068">
    <property type="entry name" value="Peptide methionine sulfoxide reductase"/>
    <property type="match status" value="1"/>
</dbReference>
<dbReference type="AlphaFoldDB" id="A0A399E3V1"/>
<dbReference type="GO" id="GO:0033744">
    <property type="term" value="F:L-methionine:thioredoxin-disulfide S-oxidoreductase activity"/>
    <property type="evidence" value="ECO:0007669"/>
    <property type="project" value="RHEA"/>
</dbReference>
<evidence type="ECO:0000313" key="7">
    <source>
        <dbReference type="Proteomes" id="UP000266089"/>
    </source>
</evidence>
<accession>A0A399E3V1</accession>
<dbReference type="PANTHER" id="PTHR43774:SF1">
    <property type="entry name" value="PEPTIDE METHIONINE SULFOXIDE REDUCTASE MSRA 2"/>
    <property type="match status" value="1"/>
</dbReference>
<dbReference type="RefSeq" id="WP_119361659.1">
    <property type="nucleotide sequence ID" value="NZ_JBHSXZ010000031.1"/>
</dbReference>
<dbReference type="GO" id="GO:0008113">
    <property type="term" value="F:peptide-methionine (S)-S-oxide reductase activity"/>
    <property type="evidence" value="ECO:0007669"/>
    <property type="project" value="UniProtKB-UniRule"/>
</dbReference>
<gene>
    <name evidence="6" type="primary">msrA2</name>
    <name evidence="4" type="synonym">msrA</name>
    <name evidence="6" type="ORF">Mcate_01602</name>
</gene>
<comment type="catalytic activity">
    <reaction evidence="3 4">
        <text>[thioredoxin]-disulfide + L-methionine + H2O = L-methionine (S)-S-oxide + [thioredoxin]-dithiol</text>
        <dbReference type="Rhea" id="RHEA:19993"/>
        <dbReference type="Rhea" id="RHEA-COMP:10698"/>
        <dbReference type="Rhea" id="RHEA-COMP:10700"/>
        <dbReference type="ChEBI" id="CHEBI:15377"/>
        <dbReference type="ChEBI" id="CHEBI:29950"/>
        <dbReference type="ChEBI" id="CHEBI:50058"/>
        <dbReference type="ChEBI" id="CHEBI:57844"/>
        <dbReference type="ChEBI" id="CHEBI:58772"/>
        <dbReference type="EC" id="1.8.4.11"/>
    </reaction>
</comment>
<dbReference type="Pfam" id="PF01625">
    <property type="entry name" value="PMSR"/>
    <property type="match status" value="1"/>
</dbReference>
<dbReference type="OrthoDB" id="4174719at2"/>
<sequence length="181" mass="20776">MQALELATLGGGCFWCLEAVFDELKGVVDVVSGYSGGHVPNPTYEQVCSKQTGHAEVVQITFDPSVISYREVLEVFFTIHDPTTLNRQGNDIGPQYRSVIFYHSPEQQAVAREVMQALTQARVWDNPIVTELVPFERFYPAEDYHQEYYKRNPYQPYCALVVGPKVAKFRKQYFDRLKRTV</sequence>